<comment type="similarity">
    <text evidence="3 9">Belongs to the methylenetetrahydrofolate reductase family.</text>
</comment>
<evidence type="ECO:0000256" key="4">
    <source>
        <dbReference type="ARBA" id="ARBA00022630"/>
    </source>
</evidence>
<dbReference type="GO" id="GO:0035999">
    <property type="term" value="P:tetrahydrofolate interconversion"/>
    <property type="evidence" value="ECO:0007669"/>
    <property type="project" value="UniProtKB-UniPathway"/>
</dbReference>
<comment type="catalytic activity">
    <reaction evidence="8">
        <text>(6S)-5-methyl-5,6,7,8-tetrahydrofolate + NAD(+) = (6R)-5,10-methylene-5,6,7,8-tetrahydrofolate + NADH + H(+)</text>
        <dbReference type="Rhea" id="RHEA:19821"/>
        <dbReference type="ChEBI" id="CHEBI:15378"/>
        <dbReference type="ChEBI" id="CHEBI:15636"/>
        <dbReference type="ChEBI" id="CHEBI:18608"/>
        <dbReference type="ChEBI" id="CHEBI:57540"/>
        <dbReference type="ChEBI" id="CHEBI:57945"/>
        <dbReference type="EC" id="1.5.1.54"/>
    </reaction>
    <physiologicalReaction direction="right-to-left" evidence="8">
        <dbReference type="Rhea" id="RHEA:19823"/>
    </physiologicalReaction>
</comment>
<accession>A0A2Z6E015</accession>
<dbReference type="KEGG" id="htl:HPTL_1851"/>
<dbReference type="AlphaFoldDB" id="A0A2Z6E015"/>
<dbReference type="UniPathway" id="UPA00193"/>
<organism evidence="10 11">
    <name type="scientific">Hydrogenophilus thermoluteolus</name>
    <name type="common">Pseudomonas hydrogenothermophila</name>
    <dbReference type="NCBI Taxonomy" id="297"/>
    <lineage>
        <taxon>Bacteria</taxon>
        <taxon>Pseudomonadati</taxon>
        <taxon>Pseudomonadota</taxon>
        <taxon>Hydrogenophilia</taxon>
        <taxon>Hydrogenophilales</taxon>
        <taxon>Hydrogenophilaceae</taxon>
        <taxon>Hydrogenophilus</taxon>
    </lineage>
</organism>
<dbReference type="PANTHER" id="PTHR45754">
    <property type="entry name" value="METHYLENETETRAHYDROFOLATE REDUCTASE"/>
    <property type="match status" value="1"/>
</dbReference>
<reference evidence="10 11" key="1">
    <citation type="submission" date="2018-04" db="EMBL/GenBank/DDBJ databases">
        <title>Complete genome sequence of Hydrogenophilus thermoluteolus TH-1.</title>
        <authorList>
            <person name="Arai H."/>
        </authorList>
    </citation>
    <scope>NUCLEOTIDE SEQUENCE [LARGE SCALE GENOMIC DNA]</scope>
    <source>
        <strain evidence="10 11">TH-1</strain>
    </source>
</reference>
<evidence type="ECO:0000256" key="5">
    <source>
        <dbReference type="ARBA" id="ARBA00022827"/>
    </source>
</evidence>
<dbReference type="PANTHER" id="PTHR45754:SF3">
    <property type="entry name" value="METHYLENETETRAHYDROFOLATE REDUCTASE (NADPH)"/>
    <property type="match status" value="1"/>
</dbReference>
<dbReference type="RefSeq" id="WP_119335769.1">
    <property type="nucleotide sequence ID" value="NZ_AP018558.1"/>
</dbReference>
<dbReference type="EMBL" id="AP018558">
    <property type="protein sequence ID" value="BBD78107.1"/>
    <property type="molecule type" value="Genomic_DNA"/>
</dbReference>
<protein>
    <recommendedName>
        <fullName evidence="9">Methylenetetrahydrofolate reductase</fullName>
    </recommendedName>
</protein>
<dbReference type="GO" id="GO:0106312">
    <property type="term" value="F:methylenetetrahydrofolate reductase (NADH) activity"/>
    <property type="evidence" value="ECO:0007669"/>
    <property type="project" value="UniProtKB-EC"/>
</dbReference>
<dbReference type="SUPFAM" id="SSF51730">
    <property type="entry name" value="FAD-linked oxidoreductase"/>
    <property type="match status" value="1"/>
</dbReference>
<evidence type="ECO:0000256" key="6">
    <source>
        <dbReference type="ARBA" id="ARBA00023002"/>
    </source>
</evidence>
<dbReference type="InterPro" id="IPR003171">
    <property type="entry name" value="Mehydrof_redctse-like"/>
</dbReference>
<name>A0A2Z6E015_HYDTE</name>
<sequence length="269" mass="29387">MEYSVEFFPPQTPEGMAKLSATAQKLQNSGRFAYASVTYGAGGSTRDRTFAAVDALQAAGWDVAPHLSGIGATEASIVTILDRYRAAGIRRLVLLRGDLPSGVVDPGPFRYARDLVAFVRARYGDTFWIAVAAYPEYHPQAKHATADLDAFAAKMAAGADCAITQFFYNPDAYAHFSDEAARRGVTQPIIPGIMPITQFFRLARFADSCGAEIPRWIRRKMEGFGDDVASIRAFGHEVVARLLERLRALGAPGFHFYTMNQAEPTLALL</sequence>
<dbReference type="GO" id="GO:0071949">
    <property type="term" value="F:FAD binding"/>
    <property type="evidence" value="ECO:0007669"/>
    <property type="project" value="TreeGrafter"/>
</dbReference>
<dbReference type="InterPro" id="IPR029041">
    <property type="entry name" value="FAD-linked_oxidoreductase-like"/>
</dbReference>
<evidence type="ECO:0000256" key="8">
    <source>
        <dbReference type="ARBA" id="ARBA00048628"/>
    </source>
</evidence>
<dbReference type="OrthoDB" id="9812555at2"/>
<evidence type="ECO:0000256" key="3">
    <source>
        <dbReference type="ARBA" id="ARBA00006743"/>
    </source>
</evidence>
<dbReference type="Pfam" id="PF02219">
    <property type="entry name" value="MTHFR"/>
    <property type="match status" value="1"/>
</dbReference>
<proteinExistence type="inferred from homology"/>
<keyword evidence="11" id="KW-1185">Reference proteome</keyword>
<evidence type="ECO:0000256" key="1">
    <source>
        <dbReference type="ARBA" id="ARBA00001974"/>
    </source>
</evidence>
<evidence type="ECO:0000313" key="11">
    <source>
        <dbReference type="Proteomes" id="UP000262004"/>
    </source>
</evidence>
<dbReference type="Gene3D" id="3.20.20.220">
    <property type="match status" value="1"/>
</dbReference>
<keyword evidence="6 9" id="KW-0560">Oxidoreductase</keyword>
<evidence type="ECO:0000256" key="7">
    <source>
        <dbReference type="ARBA" id="ARBA00034478"/>
    </source>
</evidence>
<evidence type="ECO:0000256" key="2">
    <source>
        <dbReference type="ARBA" id="ARBA00004777"/>
    </source>
</evidence>
<gene>
    <name evidence="10" type="primary">metF</name>
    <name evidence="10" type="ORF">HPTL_1851</name>
</gene>
<comment type="cofactor">
    <cofactor evidence="1 9">
        <name>FAD</name>
        <dbReference type="ChEBI" id="CHEBI:57692"/>
    </cofactor>
</comment>
<dbReference type="GO" id="GO:0009086">
    <property type="term" value="P:methionine biosynthetic process"/>
    <property type="evidence" value="ECO:0007669"/>
    <property type="project" value="TreeGrafter"/>
</dbReference>
<dbReference type="CDD" id="cd00537">
    <property type="entry name" value="MTHFR"/>
    <property type="match status" value="1"/>
</dbReference>
<dbReference type="Proteomes" id="UP000262004">
    <property type="component" value="Chromosome"/>
</dbReference>
<keyword evidence="5 9" id="KW-0274">FAD</keyword>
<comment type="pathway">
    <text evidence="2 9">One-carbon metabolism; tetrahydrofolate interconversion.</text>
</comment>
<comment type="pathway">
    <text evidence="7">Amino-acid biosynthesis; L-methionine biosynthesis via de novo pathway.</text>
</comment>
<keyword evidence="4 9" id="KW-0285">Flavoprotein</keyword>
<dbReference type="GO" id="GO:0005829">
    <property type="term" value="C:cytosol"/>
    <property type="evidence" value="ECO:0007669"/>
    <property type="project" value="TreeGrafter"/>
</dbReference>
<evidence type="ECO:0000313" key="10">
    <source>
        <dbReference type="EMBL" id="BBD78107.1"/>
    </source>
</evidence>
<evidence type="ECO:0000256" key="9">
    <source>
        <dbReference type="RuleBase" id="RU003862"/>
    </source>
</evidence>